<dbReference type="PANTHER" id="PTHR31413:SF31">
    <property type="entry name" value="NINJA-FAMILY PROTEIN AFP3"/>
    <property type="match status" value="1"/>
</dbReference>
<keyword evidence="10" id="KW-1185">Reference proteome</keyword>
<feature type="compositionally biased region" description="Polar residues" evidence="6">
    <location>
        <begin position="253"/>
        <end position="264"/>
    </location>
</feature>
<feature type="domain" description="Tify" evidence="8">
    <location>
        <begin position="323"/>
        <end position="355"/>
    </location>
</feature>
<dbReference type="Proteomes" id="UP000091857">
    <property type="component" value="Chromosome 2"/>
</dbReference>
<sequence length="362" mass="40330">MAQADEGHQQRQHERMSVSNNFSEDLLQKFMSTNRFNHKICEETEEEEEDEDVELSLGLSLNGRFGVDPRAKKLTRASSIPDFINPERDNGNSFMAPLVSNNLVRTCSLPTETDEEWRKRKEIQMLRRMEAKRKRSEKQRNLKAQKDRIRGFGEESCEEDKRENGTISKNHHHRQELFVKNCSGLFGAGAEGLLPRAQITAPSQGSTGSQGTGSSGLETENQHVQGMHKCSEARSPVSVQSLSECEQKLAASPESTMNEKSSSPAGVARENSRPSEATVKKAAKGNVRNVMEDMPCVSTKGEGPNGKRIEGFLYRYRKGEEVRIVCVCHGSFLSPAEFVKHAGGGEVAYPLKHIVVNPFPLL</sequence>
<dbReference type="Pfam" id="PF16135">
    <property type="entry name" value="TDBD"/>
    <property type="match status" value="1"/>
</dbReference>
<dbReference type="Gramene" id="Manes.02G055400.1.v8.1">
    <property type="protein sequence ID" value="Manes.02G055400.1.v8.1.CDS"/>
    <property type="gene ID" value="Manes.02G055400.v8.1"/>
</dbReference>
<comment type="similarity">
    <text evidence="2 4">Belongs to the Ninja family.</text>
</comment>
<evidence type="ECO:0000259" key="7">
    <source>
        <dbReference type="Pfam" id="PF07897"/>
    </source>
</evidence>
<reference evidence="10" key="1">
    <citation type="journal article" date="2016" name="Nat. Biotechnol.">
        <title>Sequencing wild and cultivated cassava and related species reveals extensive interspecific hybridization and genetic diversity.</title>
        <authorList>
            <person name="Bredeson J.V."/>
            <person name="Lyons J.B."/>
            <person name="Prochnik S.E."/>
            <person name="Wu G.A."/>
            <person name="Ha C.M."/>
            <person name="Edsinger-Gonzales E."/>
            <person name="Grimwood J."/>
            <person name="Schmutz J."/>
            <person name="Rabbi I.Y."/>
            <person name="Egesi C."/>
            <person name="Nauluvula P."/>
            <person name="Lebot V."/>
            <person name="Ndunguru J."/>
            <person name="Mkamilo G."/>
            <person name="Bart R.S."/>
            <person name="Setter T.L."/>
            <person name="Gleadow R.M."/>
            <person name="Kulakow P."/>
            <person name="Ferguson M.E."/>
            <person name="Rounsley S."/>
            <person name="Rokhsar D.S."/>
        </authorList>
    </citation>
    <scope>NUCLEOTIDE SEQUENCE [LARGE SCALE GENOMIC DNA]</scope>
    <source>
        <strain evidence="10">cv. AM560-2</strain>
    </source>
</reference>
<dbReference type="GO" id="GO:0007165">
    <property type="term" value="P:signal transduction"/>
    <property type="evidence" value="ECO:0007669"/>
    <property type="project" value="InterPro"/>
</dbReference>
<evidence type="ECO:0000313" key="10">
    <source>
        <dbReference type="Proteomes" id="UP000091857"/>
    </source>
</evidence>
<dbReference type="GO" id="GO:0005634">
    <property type="term" value="C:nucleus"/>
    <property type="evidence" value="ECO:0000318"/>
    <property type="project" value="GO_Central"/>
</dbReference>
<dbReference type="STRING" id="3983.A0A2C9WBJ3"/>
<protein>
    <recommendedName>
        <fullName evidence="4">Ninja-family protein</fullName>
    </recommendedName>
    <alternativeName>
        <fullName evidence="4">ABI-binding protein</fullName>
    </alternativeName>
</protein>
<feature type="region of interest" description="Disordered" evidence="6">
    <location>
        <begin position="200"/>
        <end position="280"/>
    </location>
</feature>
<dbReference type="InterPro" id="IPR032308">
    <property type="entry name" value="TDBD"/>
</dbReference>
<dbReference type="OrthoDB" id="667358at2759"/>
<evidence type="ECO:0000256" key="3">
    <source>
        <dbReference type="ARBA" id="ARBA00023242"/>
    </source>
</evidence>
<feature type="coiled-coil region" evidence="5">
    <location>
        <begin position="119"/>
        <end position="148"/>
    </location>
</feature>
<evidence type="ECO:0000313" key="9">
    <source>
        <dbReference type="EMBL" id="OAY56916.1"/>
    </source>
</evidence>
<dbReference type="OMA" id="DKKEEGW"/>
<name>A0A2C9WBJ3_MANES</name>
<proteinExistence type="inferred from homology"/>
<keyword evidence="3 4" id="KW-0539">Nucleus</keyword>
<accession>A0A2C9WBJ3</accession>
<dbReference type="InterPro" id="IPR032310">
    <property type="entry name" value="NLS_NINJA_AFP-like"/>
</dbReference>
<evidence type="ECO:0000259" key="8">
    <source>
        <dbReference type="Pfam" id="PF16135"/>
    </source>
</evidence>
<dbReference type="GO" id="GO:0045892">
    <property type="term" value="P:negative regulation of DNA-templated transcription"/>
    <property type="evidence" value="ECO:0000318"/>
    <property type="project" value="GO_Central"/>
</dbReference>
<comment type="function">
    <text evidence="4">Acts as a negative regulator of abscisic acid (ABA) response.</text>
</comment>
<evidence type="ECO:0000256" key="1">
    <source>
        <dbReference type="ARBA" id="ARBA00004123"/>
    </source>
</evidence>
<dbReference type="PANTHER" id="PTHR31413">
    <property type="entry name" value="AFP HOMOLOG 2"/>
    <property type="match status" value="1"/>
</dbReference>
<evidence type="ECO:0000256" key="2">
    <source>
        <dbReference type="ARBA" id="ARBA00006081"/>
    </source>
</evidence>
<dbReference type="Pfam" id="PF16136">
    <property type="entry name" value="NLS_NINJA_AFP"/>
    <property type="match status" value="1"/>
</dbReference>
<feature type="region of interest" description="Disordered" evidence="6">
    <location>
        <begin position="1"/>
        <end position="20"/>
    </location>
</feature>
<feature type="compositionally biased region" description="Basic and acidic residues" evidence="6">
    <location>
        <begin position="1"/>
        <end position="16"/>
    </location>
</feature>
<dbReference type="InterPro" id="IPR012463">
    <property type="entry name" value="Ninja_motif"/>
</dbReference>
<gene>
    <name evidence="9" type="ORF">MANES_02G055400v8</name>
</gene>
<dbReference type="GO" id="GO:0009737">
    <property type="term" value="P:response to abscisic acid"/>
    <property type="evidence" value="ECO:0000318"/>
    <property type="project" value="GO_Central"/>
</dbReference>
<dbReference type="AlphaFoldDB" id="A0A2C9WBJ3"/>
<organism evidence="9 10">
    <name type="scientific">Manihot esculenta</name>
    <name type="common">Cassava</name>
    <name type="synonym">Jatropha manihot</name>
    <dbReference type="NCBI Taxonomy" id="3983"/>
    <lineage>
        <taxon>Eukaryota</taxon>
        <taxon>Viridiplantae</taxon>
        <taxon>Streptophyta</taxon>
        <taxon>Embryophyta</taxon>
        <taxon>Tracheophyta</taxon>
        <taxon>Spermatophyta</taxon>
        <taxon>Magnoliopsida</taxon>
        <taxon>eudicotyledons</taxon>
        <taxon>Gunneridae</taxon>
        <taxon>Pentapetalae</taxon>
        <taxon>rosids</taxon>
        <taxon>fabids</taxon>
        <taxon>Malpighiales</taxon>
        <taxon>Euphorbiaceae</taxon>
        <taxon>Crotonoideae</taxon>
        <taxon>Manihoteae</taxon>
        <taxon>Manihot</taxon>
    </lineage>
</organism>
<evidence type="ECO:0000256" key="4">
    <source>
        <dbReference type="RuleBase" id="RU369029"/>
    </source>
</evidence>
<dbReference type="EMBL" id="CM004388">
    <property type="protein sequence ID" value="OAY56916.1"/>
    <property type="molecule type" value="Genomic_DNA"/>
</dbReference>
<evidence type="ECO:0000256" key="5">
    <source>
        <dbReference type="SAM" id="Coils"/>
    </source>
</evidence>
<keyword evidence="5" id="KW-0175">Coiled coil</keyword>
<feature type="domain" description="Ethylene-responsive binding factor-associated repression" evidence="7">
    <location>
        <begin position="48"/>
        <end position="82"/>
    </location>
</feature>
<comment type="caution">
    <text evidence="9">The sequence shown here is derived from an EMBL/GenBank/DDBJ whole genome shotgun (WGS) entry which is preliminary data.</text>
</comment>
<comment type="subcellular location">
    <subcellularLocation>
        <location evidence="1 4">Nucleus</location>
    </subcellularLocation>
</comment>
<evidence type="ECO:0000256" key="6">
    <source>
        <dbReference type="SAM" id="MobiDB-lite"/>
    </source>
</evidence>
<dbReference type="Pfam" id="PF07897">
    <property type="entry name" value="EAR"/>
    <property type="match status" value="1"/>
</dbReference>
<dbReference type="InterPro" id="IPR031307">
    <property type="entry name" value="Ninja_fam"/>
</dbReference>